<sequence>MSNKISGFPAIAFPIAAADLTAIDDVSTSITKSIRRDQAILYSKTSIATGAVLTLNGTPVELVALPGAGKVIVPIMVGLSLTWNSAAYDTNTTLQLIYDTGTGFTLDTAILLKTADHILTRFVDIAPTEGLIQNKKLSITVGTGNPGTGDSALDVYTWYQILTL</sequence>
<reference evidence="1" key="1">
    <citation type="journal article" date="2015" name="Nature">
        <title>Complex archaea that bridge the gap between prokaryotes and eukaryotes.</title>
        <authorList>
            <person name="Spang A."/>
            <person name="Saw J.H."/>
            <person name="Jorgensen S.L."/>
            <person name="Zaremba-Niedzwiedzka K."/>
            <person name="Martijn J."/>
            <person name="Lind A.E."/>
            <person name="van Eijk R."/>
            <person name="Schleper C."/>
            <person name="Guy L."/>
            <person name="Ettema T.J."/>
        </authorList>
    </citation>
    <scope>NUCLEOTIDE SEQUENCE</scope>
</reference>
<organism evidence="1">
    <name type="scientific">marine sediment metagenome</name>
    <dbReference type="NCBI Taxonomy" id="412755"/>
    <lineage>
        <taxon>unclassified sequences</taxon>
        <taxon>metagenomes</taxon>
        <taxon>ecological metagenomes</taxon>
    </lineage>
</organism>
<comment type="caution">
    <text evidence="1">The sequence shown here is derived from an EMBL/GenBank/DDBJ whole genome shotgun (WGS) entry which is preliminary data.</text>
</comment>
<dbReference type="EMBL" id="LAZR01061922">
    <property type="protein sequence ID" value="KKK62584.1"/>
    <property type="molecule type" value="Genomic_DNA"/>
</dbReference>
<evidence type="ECO:0000313" key="1">
    <source>
        <dbReference type="EMBL" id="KKK62584.1"/>
    </source>
</evidence>
<name>A0A0F8Z843_9ZZZZ</name>
<accession>A0A0F8Z843</accession>
<protein>
    <submittedName>
        <fullName evidence="1">Uncharacterized protein</fullName>
    </submittedName>
</protein>
<gene>
    <name evidence="1" type="ORF">LCGC14_3002880</name>
</gene>
<dbReference type="AlphaFoldDB" id="A0A0F8Z843"/>
<proteinExistence type="predicted"/>